<reference evidence="1" key="1">
    <citation type="submission" date="2016-10" db="EMBL/GenBank/DDBJ databases">
        <authorList>
            <person name="de Groot N.N."/>
        </authorList>
    </citation>
    <scope>NUCLEOTIDE SEQUENCE</scope>
</reference>
<protein>
    <submittedName>
        <fullName evidence="1">Uncharacterized protein</fullName>
    </submittedName>
</protein>
<name>A0A1W1EJ40_9ZZZZ</name>
<gene>
    <name evidence="1" type="ORF">MNB_SV-15-524</name>
</gene>
<proteinExistence type="predicted"/>
<dbReference type="AlphaFoldDB" id="A0A1W1EJ40"/>
<organism evidence="1">
    <name type="scientific">hydrothermal vent metagenome</name>
    <dbReference type="NCBI Taxonomy" id="652676"/>
    <lineage>
        <taxon>unclassified sequences</taxon>
        <taxon>metagenomes</taxon>
        <taxon>ecological metagenomes</taxon>
    </lineage>
</organism>
<accession>A0A1W1EJ40</accession>
<evidence type="ECO:0000313" key="1">
    <source>
        <dbReference type="EMBL" id="SHO80874.1"/>
    </source>
</evidence>
<sequence>MRETKLIYSSKAILLALSLTIGLNASEYNSSEVTKIELPEVPTPVEATKVITIGGNPPVKENKSYFERNRIIVKKGIPPVVEKKVAKDIMDDKVGGIINKRVSAYLQAPLMNLKSVKEKLIKAGFKILAIYKIDKKGLITSIVFTNDALTKQGDKENRGFATSIRVLIDKKNKQISISNPLYISKAFMQDDFKIDASKKALEALRLAFKNLKDSPEVLKYHLLPKYHFMTAMPFYKDMIEVASAKTTAELLAKLEKKKNKKSLLFIHKISKDRYLVGIKLHRRTTKFVKKIGYKNAGLLPYPILVENGKAKILDPKYYIALMYPKLTMSEFMTIASIPDAIEKDAKRRFK</sequence>
<dbReference type="EMBL" id="FRYL01000021">
    <property type="protein sequence ID" value="SHO80874.1"/>
    <property type="molecule type" value="Genomic_DNA"/>
</dbReference>